<evidence type="ECO:0000313" key="2">
    <source>
        <dbReference type="Proteomes" id="UP001459277"/>
    </source>
</evidence>
<dbReference type="SUPFAM" id="SSF53448">
    <property type="entry name" value="Nucleotide-diphospho-sugar transferases"/>
    <property type="match status" value="1"/>
</dbReference>
<dbReference type="EMBL" id="JAZDWU010000008">
    <property type="protein sequence ID" value="KAK9994755.1"/>
    <property type="molecule type" value="Genomic_DNA"/>
</dbReference>
<keyword evidence="2" id="KW-1185">Reference proteome</keyword>
<name>A0AAW2CEF8_9ROSI</name>
<dbReference type="Gene3D" id="3.90.550.10">
    <property type="entry name" value="Spore Coat Polysaccharide Biosynthesis Protein SpsA, Chain A"/>
    <property type="match status" value="1"/>
</dbReference>
<organism evidence="1 2">
    <name type="scientific">Lithocarpus litseifolius</name>
    <dbReference type="NCBI Taxonomy" id="425828"/>
    <lineage>
        <taxon>Eukaryota</taxon>
        <taxon>Viridiplantae</taxon>
        <taxon>Streptophyta</taxon>
        <taxon>Embryophyta</taxon>
        <taxon>Tracheophyta</taxon>
        <taxon>Spermatophyta</taxon>
        <taxon>Magnoliopsida</taxon>
        <taxon>eudicotyledons</taxon>
        <taxon>Gunneridae</taxon>
        <taxon>Pentapetalae</taxon>
        <taxon>rosids</taxon>
        <taxon>fabids</taxon>
        <taxon>Fagales</taxon>
        <taxon>Fagaceae</taxon>
        <taxon>Lithocarpus</taxon>
    </lineage>
</organism>
<dbReference type="Proteomes" id="UP001459277">
    <property type="component" value="Unassembled WGS sequence"/>
</dbReference>
<sequence>MFSVRSILALQLRRSILLLNSSSSSLASYSTSSAAAVQVKRAISEGQRNDWTRDEIKSVYDSLINAGIYLLNPSVLDRIELWPTSIVKEVFPKIAAEKKLYAMLLPGFGWTLDSQKITLQA</sequence>
<comment type="caution">
    <text evidence="1">The sequence shown here is derived from an EMBL/GenBank/DDBJ whole genome shotgun (WGS) entry which is preliminary data.</text>
</comment>
<reference evidence="1 2" key="1">
    <citation type="submission" date="2024-01" db="EMBL/GenBank/DDBJ databases">
        <title>A telomere-to-telomere, gap-free genome of sweet tea (Lithocarpus litseifolius).</title>
        <authorList>
            <person name="Zhou J."/>
        </authorList>
    </citation>
    <scope>NUCLEOTIDE SEQUENCE [LARGE SCALE GENOMIC DNA]</scope>
    <source>
        <strain evidence="1">Zhou-2022a</strain>
        <tissue evidence="1">Leaf</tissue>
    </source>
</reference>
<dbReference type="AlphaFoldDB" id="A0AAW2CEF8"/>
<accession>A0AAW2CEF8</accession>
<proteinExistence type="predicted"/>
<dbReference type="InterPro" id="IPR029044">
    <property type="entry name" value="Nucleotide-diphossugar_trans"/>
</dbReference>
<evidence type="ECO:0000313" key="1">
    <source>
        <dbReference type="EMBL" id="KAK9994755.1"/>
    </source>
</evidence>
<gene>
    <name evidence="1" type="ORF">SO802_024458</name>
</gene>
<protein>
    <submittedName>
        <fullName evidence="1">Uncharacterized protein</fullName>
    </submittedName>
</protein>